<feature type="compositionally biased region" description="Polar residues" evidence="2">
    <location>
        <begin position="1086"/>
        <end position="1107"/>
    </location>
</feature>
<evidence type="ECO:0000313" key="3">
    <source>
        <dbReference type="EMBL" id="KAJ3503753.1"/>
    </source>
</evidence>
<feature type="region of interest" description="Disordered" evidence="2">
    <location>
        <begin position="819"/>
        <end position="863"/>
    </location>
</feature>
<feature type="region of interest" description="Disordered" evidence="2">
    <location>
        <begin position="418"/>
        <end position="633"/>
    </location>
</feature>
<feature type="region of interest" description="Disordered" evidence="2">
    <location>
        <begin position="106"/>
        <end position="164"/>
    </location>
</feature>
<feature type="compositionally biased region" description="Basic and acidic residues" evidence="2">
    <location>
        <begin position="454"/>
        <end position="466"/>
    </location>
</feature>
<keyword evidence="4" id="KW-1185">Reference proteome</keyword>
<feature type="compositionally biased region" description="Low complexity" evidence="2">
    <location>
        <begin position="423"/>
        <end position="449"/>
    </location>
</feature>
<feature type="compositionally biased region" description="Polar residues" evidence="2">
    <location>
        <begin position="613"/>
        <end position="628"/>
    </location>
</feature>
<dbReference type="OrthoDB" id="3069649at2759"/>
<comment type="caution">
    <text evidence="3">The sequence shown here is derived from an EMBL/GenBank/DDBJ whole genome shotgun (WGS) entry which is preliminary data.</text>
</comment>
<organism evidence="3 4">
    <name type="scientific">Agrocybe chaxingu</name>
    <dbReference type="NCBI Taxonomy" id="84603"/>
    <lineage>
        <taxon>Eukaryota</taxon>
        <taxon>Fungi</taxon>
        <taxon>Dikarya</taxon>
        <taxon>Basidiomycota</taxon>
        <taxon>Agaricomycotina</taxon>
        <taxon>Agaricomycetes</taxon>
        <taxon>Agaricomycetidae</taxon>
        <taxon>Agaricales</taxon>
        <taxon>Agaricineae</taxon>
        <taxon>Strophariaceae</taxon>
        <taxon>Agrocybe</taxon>
    </lineage>
</organism>
<dbReference type="Proteomes" id="UP001148786">
    <property type="component" value="Unassembled WGS sequence"/>
</dbReference>
<feature type="compositionally biased region" description="Low complexity" evidence="2">
    <location>
        <begin position="512"/>
        <end position="523"/>
    </location>
</feature>
<name>A0A9W8JV62_9AGAR</name>
<evidence type="ECO:0000256" key="2">
    <source>
        <dbReference type="SAM" id="MobiDB-lite"/>
    </source>
</evidence>
<feature type="compositionally biased region" description="Acidic residues" evidence="2">
    <location>
        <begin position="852"/>
        <end position="863"/>
    </location>
</feature>
<feature type="compositionally biased region" description="Low complexity" evidence="2">
    <location>
        <begin position="982"/>
        <end position="1004"/>
    </location>
</feature>
<feature type="region of interest" description="Disordered" evidence="2">
    <location>
        <begin position="898"/>
        <end position="948"/>
    </location>
</feature>
<feature type="coiled-coil region" evidence="1">
    <location>
        <begin position="190"/>
        <end position="231"/>
    </location>
</feature>
<feature type="region of interest" description="Disordered" evidence="2">
    <location>
        <begin position="1039"/>
        <end position="1128"/>
    </location>
</feature>
<feature type="compositionally biased region" description="Low complexity" evidence="2">
    <location>
        <begin position="1265"/>
        <end position="1283"/>
    </location>
</feature>
<feature type="region of interest" description="Disordered" evidence="2">
    <location>
        <begin position="1142"/>
        <end position="1359"/>
    </location>
</feature>
<protein>
    <submittedName>
        <fullName evidence="3">Uncharacterized protein</fullName>
    </submittedName>
</protein>
<feature type="compositionally biased region" description="Low complexity" evidence="2">
    <location>
        <begin position="1304"/>
        <end position="1318"/>
    </location>
</feature>
<reference evidence="3" key="1">
    <citation type="submission" date="2022-07" db="EMBL/GenBank/DDBJ databases">
        <title>Genome Sequence of Agrocybe chaxingu.</title>
        <authorList>
            <person name="Buettner E."/>
        </authorList>
    </citation>
    <scope>NUCLEOTIDE SEQUENCE</scope>
    <source>
        <strain evidence="3">MP-N11</strain>
    </source>
</reference>
<evidence type="ECO:0000256" key="1">
    <source>
        <dbReference type="SAM" id="Coils"/>
    </source>
</evidence>
<evidence type="ECO:0000313" key="4">
    <source>
        <dbReference type="Proteomes" id="UP001148786"/>
    </source>
</evidence>
<feature type="compositionally biased region" description="Low complexity" evidence="2">
    <location>
        <begin position="911"/>
        <end position="928"/>
    </location>
</feature>
<gene>
    <name evidence="3" type="ORF">NLJ89_g8293</name>
</gene>
<feature type="compositionally biased region" description="Polar residues" evidence="2">
    <location>
        <begin position="1207"/>
        <end position="1226"/>
    </location>
</feature>
<feature type="compositionally biased region" description="Acidic residues" evidence="2">
    <location>
        <begin position="898"/>
        <end position="910"/>
    </location>
</feature>
<feature type="compositionally biased region" description="Low complexity" evidence="2">
    <location>
        <begin position="541"/>
        <end position="550"/>
    </location>
</feature>
<proteinExistence type="predicted"/>
<dbReference type="EMBL" id="JANKHO010001099">
    <property type="protein sequence ID" value="KAJ3503753.1"/>
    <property type="molecule type" value="Genomic_DNA"/>
</dbReference>
<accession>A0A9W8JV62</accession>
<feature type="region of interest" description="Disordered" evidence="2">
    <location>
        <begin position="980"/>
        <end position="1020"/>
    </location>
</feature>
<feature type="compositionally biased region" description="Polar residues" evidence="2">
    <location>
        <begin position="582"/>
        <end position="599"/>
    </location>
</feature>
<feature type="compositionally biased region" description="Polar residues" evidence="2">
    <location>
        <begin position="679"/>
        <end position="690"/>
    </location>
</feature>
<feature type="compositionally biased region" description="Basic and acidic residues" evidence="2">
    <location>
        <begin position="127"/>
        <end position="148"/>
    </location>
</feature>
<keyword evidence="1" id="KW-0175">Coiled coil</keyword>
<feature type="compositionally biased region" description="Pro residues" evidence="2">
    <location>
        <begin position="1148"/>
        <end position="1158"/>
    </location>
</feature>
<feature type="compositionally biased region" description="Polar residues" evidence="2">
    <location>
        <begin position="929"/>
        <end position="948"/>
    </location>
</feature>
<feature type="region of interest" description="Disordered" evidence="2">
    <location>
        <begin position="746"/>
        <end position="767"/>
    </location>
</feature>
<feature type="region of interest" description="Disordered" evidence="2">
    <location>
        <begin position="659"/>
        <end position="690"/>
    </location>
</feature>
<sequence>MTEALYARQIMLPPVSGPMSTWASSSNSLAASISIHEAFSIGCVHLSLQVRPLPQSRFMSSHNKIGNAVTGLSKTTTSRHADLGKTAAAGAGLSVGVATTPFFRTTNWQTHNPPSFPPFPPQQRWLPPEHERQVTSSAKREPRADHPKISMVSWPDVSPNPNEEDATMVTMDGAARRRGYRERCLNNLANRVLKAQLVNLTSRLRSLEVENSSLNKANTTLMAENKNLKRTNAILVSDMSALNGELTGLRETHCGRFSQQQNCIPPIDERTVSAINEKVMQADKFERLDRKNNESSPPMSEADLTLVDRFFATQDFEFRKEDATNLAKNSETKGNHPNEQHRNVLNLASISTSPPTALSFSFNRNTNTSAAATAKVYLHNVRVNRPRSRTYPIPTPRRIGTKTQQPICIPSVVKQIHKPHVRSSTLSPSDSASPSTSMSMVSNFSASTSLGSSFKDKDNVQADDNSKISNTMKLKSKLSEDQVPGSENEKGVSTPPPSPTPHLRISPTLGISGSPRTQSPSSSFDFVKPLSLKPQKSNVTSPTRVARAVVPVPPISRPPRSPHRPPSTLRTPLHSPARKGSRSTSRTRNASVSSTTNTPAKKRPALHALDVNVSRSRPVTGLKGTSPQVKPLRPKLSAKDLGKRCGVIMVERLQGLASPTKGMDVPKTSPTRLFKDVTPSPTNGLDSSKSTLASASNVSTHSLQTELVSVDSMCSVVRTDGHSSDDACSDMDGDGKTKDVQLNVKRHDQLDSGKQSQDSPEDMAPDNAASAKLCSSVLASLERICAAFSGSDLGSLEMTISEESEGVVEEDVFESAVVGGGGGAKKAGEEQSQTVGADKRRAAVAAESAGVDVDEDSEDQEGDETLRITVNDLSRTVGLSRSLSGLPQIRRALMLESECGDSEEEDDADEALSTGSDLDLDLQLTSTTKQGTCRPSTPATKSKSRTSVRSVIWSAAASGSTPRRATDLSPAKLLAYDKHDPSALSSSSSSSTSLASRSSSSDASEGSPTTFSPRVRRLSRSQLQLPPMVLGSTAPRVGHVACASPPRPSHRIGSVERAKIGGSRSGVSPRSKDPASSPIARLPRSLSGSSYANKLKTSSPGKVQIKTSPKKTAPQRSPPRKSAIASPRPVIFPLLLQQLLPLKNPSSPHQPPCSPHPAPETQVRSQAHAQTKPRSHTVNTISPLPPALSTPSQQALDDAAAAKKPRSNTVNTYSPVRSSPLAQSVVNAVRASRDSMGMRMRGKPGSTAVGGAGRSPGEQVQPVGSPATPTVPSPNTSPSVSHTAKGGTAPLRIAKKTTAAQAKPSTPASPSQVSPASSMKKPQPPATSHGNIHLDAETPPTAAFMQPKASAPSKNNIRTKRMTNSIAPLIPNWSPGAAPARCKGIFRNSLSMVR</sequence>